<dbReference type="PANTHER" id="PTHR13026">
    <property type="entry name" value="NNP-1 PROTEIN NOVEL NUCLEAR PROTEIN 1 NOP52"/>
    <property type="match status" value="1"/>
</dbReference>
<dbReference type="GO" id="GO:0006364">
    <property type="term" value="P:rRNA processing"/>
    <property type="evidence" value="ECO:0007669"/>
    <property type="project" value="UniProtKB-KW"/>
</dbReference>
<evidence type="ECO:0000256" key="4">
    <source>
        <dbReference type="ARBA" id="ARBA00023242"/>
    </source>
</evidence>
<keyword evidence="3" id="KW-0698">rRNA processing</keyword>
<keyword evidence="7" id="KW-1185">Reference proteome</keyword>
<evidence type="ECO:0000256" key="2">
    <source>
        <dbReference type="ARBA" id="ARBA00006374"/>
    </source>
</evidence>
<dbReference type="GO" id="GO:0005634">
    <property type="term" value="C:nucleus"/>
    <property type="evidence" value="ECO:0007669"/>
    <property type="project" value="UniProtKB-SubCell"/>
</dbReference>
<dbReference type="GO" id="GO:0030688">
    <property type="term" value="C:preribosome, small subunit precursor"/>
    <property type="evidence" value="ECO:0007669"/>
    <property type="project" value="InterPro"/>
</dbReference>
<evidence type="ECO:0000313" key="6">
    <source>
        <dbReference type="EMBL" id="SSD59804.1"/>
    </source>
</evidence>
<evidence type="ECO:0000256" key="3">
    <source>
        <dbReference type="ARBA" id="ARBA00022552"/>
    </source>
</evidence>
<dbReference type="EMBL" id="UFAJ01000209">
    <property type="protein sequence ID" value="SSD59804.1"/>
    <property type="molecule type" value="Genomic_DNA"/>
</dbReference>
<proteinExistence type="inferred from homology"/>
<reference evidence="7" key="1">
    <citation type="submission" date="2018-06" db="EMBL/GenBank/DDBJ databases">
        <authorList>
            <person name="Guldener U."/>
        </authorList>
    </citation>
    <scope>NUCLEOTIDE SEQUENCE [LARGE SCALE GENOMIC DNA]</scope>
    <source>
        <strain evidence="7">UTAD17</strain>
    </source>
</reference>
<name>A0A376B5R1_9ASCO</name>
<evidence type="ECO:0000256" key="5">
    <source>
        <dbReference type="SAM" id="Coils"/>
    </source>
</evidence>
<sequence length="269" mass="32404">MSIENSSLVKKLASNNKPTRDKALESLQKYLQLSHLKQKDYDKIWKGLYYSMWFCDKPRPQQRLADKLGELHLIFLSQNNKPNVEGFIRFSKSFWKVILLEWYTIDHHRIDKYLLLIRRCFYNQLLFLDKCSYDSELVSKYLEKVLMKFPLSGDKRVYTGIPMHIIDIFVDEWERVFEKEEEESDDEENEKRKQIDQKIINASCVSKMVDIFQKLYDNVLNSKVLRKKIKEDILENETLLEWNVINQHLQKTETTTEQDENEEEEWNGF</sequence>
<accession>A0A376B5R1</accession>
<comment type="similarity">
    <text evidence="2">Belongs to the RRP1 family.</text>
</comment>
<comment type="subcellular location">
    <subcellularLocation>
        <location evidence="1">Nucleus</location>
    </subcellularLocation>
</comment>
<evidence type="ECO:0000313" key="7">
    <source>
        <dbReference type="Proteomes" id="UP000262825"/>
    </source>
</evidence>
<dbReference type="InterPro" id="IPR010301">
    <property type="entry name" value="RRP1"/>
</dbReference>
<protein>
    <submittedName>
        <fullName evidence="6">Related to Ribosomal RNA-processing protein 1</fullName>
    </submittedName>
</protein>
<dbReference type="VEuPathDB" id="FungiDB:SCODWIG_01565"/>
<dbReference type="PANTHER" id="PTHR13026:SF0">
    <property type="entry name" value="RIBOSOMAL RNA PROCESSING 1B"/>
    <property type="match status" value="1"/>
</dbReference>
<evidence type="ECO:0000256" key="1">
    <source>
        <dbReference type="ARBA" id="ARBA00004123"/>
    </source>
</evidence>
<keyword evidence="4" id="KW-0539">Nucleus</keyword>
<organism evidence="6 7">
    <name type="scientific">Saccharomycodes ludwigii</name>
    <dbReference type="NCBI Taxonomy" id="36035"/>
    <lineage>
        <taxon>Eukaryota</taxon>
        <taxon>Fungi</taxon>
        <taxon>Dikarya</taxon>
        <taxon>Ascomycota</taxon>
        <taxon>Saccharomycotina</taxon>
        <taxon>Saccharomycetes</taxon>
        <taxon>Saccharomycodales</taxon>
        <taxon>Saccharomycodaceae</taxon>
        <taxon>Saccharomycodes</taxon>
    </lineage>
</organism>
<dbReference type="Proteomes" id="UP000262825">
    <property type="component" value="Unassembled WGS sequence"/>
</dbReference>
<gene>
    <name evidence="6" type="ORF">SCODWIG_01565</name>
</gene>
<dbReference type="Pfam" id="PF05997">
    <property type="entry name" value="Nop52"/>
    <property type="match status" value="1"/>
</dbReference>
<dbReference type="OrthoDB" id="2019504at2759"/>
<keyword evidence="5" id="KW-0175">Coiled coil</keyword>
<feature type="coiled-coil region" evidence="5">
    <location>
        <begin position="170"/>
        <end position="197"/>
    </location>
</feature>
<dbReference type="AlphaFoldDB" id="A0A376B5R1"/>